<proteinExistence type="predicted"/>
<dbReference type="Proteomes" id="UP001280581">
    <property type="component" value="Unassembled WGS sequence"/>
</dbReference>
<sequence length="348" mass="39257">MGDLRRDAARAADDECVPLLDSSQRHEHYDGESPSIEFPSAMGEPSDRPETRPSSVSNELTANDLPISPQAERGHGMSSALGSRSEIRPALTSTEAESKSWIKTVLRKLLPNIIARVKSSRDVSEPTHGDGHEEGKIWRQYDNKSFPMTIFADFGSQYNIIDPTTAHLIAPGGFDKVPEGSGGRMIDGSFLGFQGSVRAPWHVGNTRFPQKVIYTVFMVAERAIEYNLIIGRDEMRRHKIDHEKRRGGIFSFISRPNAIDPTTSASFTQDFNHDEAQEQALAARERWEIRRDDYAKRQATRLLSDYEQRYKDFMKTTPSFDVLNTEYRRLFSEAQATFAAQFQAPPPS</sequence>
<name>A0AAN6M7M3_9PLEO</name>
<evidence type="ECO:0000256" key="1">
    <source>
        <dbReference type="SAM" id="MobiDB-lite"/>
    </source>
</evidence>
<gene>
    <name evidence="2" type="ORF">GRF29_8g3306018</name>
</gene>
<feature type="region of interest" description="Disordered" evidence="1">
    <location>
        <begin position="1"/>
        <end position="86"/>
    </location>
</feature>
<keyword evidence="3" id="KW-1185">Reference proteome</keyword>
<dbReference type="EMBL" id="WVTA01000002">
    <property type="protein sequence ID" value="KAK3216462.1"/>
    <property type="molecule type" value="Genomic_DNA"/>
</dbReference>
<protein>
    <submittedName>
        <fullName evidence="2">Uncharacterized protein</fullName>
    </submittedName>
</protein>
<comment type="caution">
    <text evidence="2">The sequence shown here is derived from an EMBL/GenBank/DDBJ whole genome shotgun (WGS) entry which is preliminary data.</text>
</comment>
<feature type="compositionally biased region" description="Polar residues" evidence="1">
    <location>
        <begin position="52"/>
        <end position="61"/>
    </location>
</feature>
<organism evidence="2 3">
    <name type="scientific">Pseudopithomyces chartarum</name>
    <dbReference type="NCBI Taxonomy" id="1892770"/>
    <lineage>
        <taxon>Eukaryota</taxon>
        <taxon>Fungi</taxon>
        <taxon>Dikarya</taxon>
        <taxon>Ascomycota</taxon>
        <taxon>Pezizomycotina</taxon>
        <taxon>Dothideomycetes</taxon>
        <taxon>Pleosporomycetidae</taxon>
        <taxon>Pleosporales</taxon>
        <taxon>Massarineae</taxon>
        <taxon>Didymosphaeriaceae</taxon>
        <taxon>Pseudopithomyces</taxon>
    </lineage>
</organism>
<dbReference type="AlphaFoldDB" id="A0AAN6M7M3"/>
<evidence type="ECO:0000313" key="2">
    <source>
        <dbReference type="EMBL" id="KAK3216462.1"/>
    </source>
</evidence>
<evidence type="ECO:0000313" key="3">
    <source>
        <dbReference type="Proteomes" id="UP001280581"/>
    </source>
</evidence>
<feature type="compositionally biased region" description="Basic and acidic residues" evidence="1">
    <location>
        <begin position="1"/>
        <end position="13"/>
    </location>
</feature>
<accession>A0AAN6M7M3</accession>
<reference evidence="2 3" key="1">
    <citation type="submission" date="2021-02" db="EMBL/GenBank/DDBJ databases">
        <title>Genome assembly of Pseudopithomyces chartarum.</title>
        <authorList>
            <person name="Jauregui R."/>
            <person name="Singh J."/>
            <person name="Voisey C."/>
        </authorList>
    </citation>
    <scope>NUCLEOTIDE SEQUENCE [LARGE SCALE GENOMIC DNA]</scope>
    <source>
        <strain evidence="2 3">AGR01</strain>
    </source>
</reference>